<evidence type="ECO:0000313" key="3">
    <source>
        <dbReference type="EMBL" id="GAA1678805.1"/>
    </source>
</evidence>
<dbReference type="PANTHER" id="PTHR35526:SF3">
    <property type="entry name" value="ANTI-SIGMA-F FACTOR RSBW"/>
    <property type="match status" value="1"/>
</dbReference>
<organism evidence="3 4">
    <name type="scientific">Microbacterium lacus</name>
    <dbReference type="NCBI Taxonomy" id="415217"/>
    <lineage>
        <taxon>Bacteria</taxon>
        <taxon>Bacillati</taxon>
        <taxon>Actinomycetota</taxon>
        <taxon>Actinomycetes</taxon>
        <taxon>Micrococcales</taxon>
        <taxon>Microbacteriaceae</taxon>
        <taxon>Microbacterium</taxon>
    </lineage>
</organism>
<keyword evidence="1" id="KW-0723">Serine/threonine-protein kinase</keyword>
<dbReference type="CDD" id="cd16936">
    <property type="entry name" value="HATPase_RsbW-like"/>
    <property type="match status" value="1"/>
</dbReference>
<feature type="domain" description="Histidine kinase/HSP90-like ATPase" evidence="2">
    <location>
        <begin position="32"/>
        <end position="123"/>
    </location>
</feature>
<dbReference type="InterPro" id="IPR036890">
    <property type="entry name" value="HATPase_C_sf"/>
</dbReference>
<dbReference type="Proteomes" id="UP001500596">
    <property type="component" value="Unassembled WGS sequence"/>
</dbReference>
<reference evidence="3 4" key="1">
    <citation type="journal article" date="2019" name="Int. J. Syst. Evol. Microbiol.">
        <title>The Global Catalogue of Microorganisms (GCM) 10K type strain sequencing project: providing services to taxonomists for standard genome sequencing and annotation.</title>
        <authorList>
            <consortium name="The Broad Institute Genomics Platform"/>
            <consortium name="The Broad Institute Genome Sequencing Center for Infectious Disease"/>
            <person name="Wu L."/>
            <person name="Ma J."/>
        </authorList>
    </citation>
    <scope>NUCLEOTIDE SEQUENCE [LARGE SCALE GENOMIC DNA]</scope>
    <source>
        <strain evidence="3 4">JCM 15575</strain>
    </source>
</reference>
<dbReference type="InterPro" id="IPR003594">
    <property type="entry name" value="HATPase_dom"/>
</dbReference>
<keyword evidence="1" id="KW-0808">Transferase</keyword>
<accession>A0ABN2GZG7</accession>
<proteinExistence type="predicted"/>
<evidence type="ECO:0000313" key="4">
    <source>
        <dbReference type="Proteomes" id="UP001500596"/>
    </source>
</evidence>
<dbReference type="EMBL" id="BAAAPK010000001">
    <property type="protein sequence ID" value="GAA1678805.1"/>
    <property type="molecule type" value="Genomic_DNA"/>
</dbReference>
<dbReference type="InterPro" id="IPR050267">
    <property type="entry name" value="Anti-sigma-factor_SerPK"/>
</dbReference>
<evidence type="ECO:0000259" key="2">
    <source>
        <dbReference type="Pfam" id="PF13581"/>
    </source>
</evidence>
<evidence type="ECO:0000256" key="1">
    <source>
        <dbReference type="ARBA" id="ARBA00022527"/>
    </source>
</evidence>
<dbReference type="Pfam" id="PF13581">
    <property type="entry name" value="HATPase_c_2"/>
    <property type="match status" value="1"/>
</dbReference>
<keyword evidence="4" id="KW-1185">Reference proteome</keyword>
<name>A0ABN2GZG7_9MICO</name>
<sequence length="137" mass="14897">MRTHDFLVDGGVDFSHMDARMIGLLARSAGWLAGDDAHRARLGLHELLVNIRRHAYRGEDGPISVAMTASSAGLTVLVTDWGATLPADLDRPAPRLSEWGGYGLGIIDQAFSDVEYRRACGRNEWVLSVHAADVTGR</sequence>
<comment type="caution">
    <text evidence="3">The sequence shown here is derived from an EMBL/GenBank/DDBJ whole genome shotgun (WGS) entry which is preliminary data.</text>
</comment>
<protein>
    <recommendedName>
        <fullName evidence="2">Histidine kinase/HSP90-like ATPase domain-containing protein</fullName>
    </recommendedName>
</protein>
<dbReference type="RefSeq" id="WP_179433644.1">
    <property type="nucleotide sequence ID" value="NZ_BAAAPK010000001.1"/>
</dbReference>
<dbReference type="PANTHER" id="PTHR35526">
    <property type="entry name" value="ANTI-SIGMA-F FACTOR RSBW-RELATED"/>
    <property type="match status" value="1"/>
</dbReference>
<gene>
    <name evidence="3" type="ORF">GCM10009807_23360</name>
</gene>
<dbReference type="Gene3D" id="3.30.565.10">
    <property type="entry name" value="Histidine kinase-like ATPase, C-terminal domain"/>
    <property type="match status" value="1"/>
</dbReference>
<keyword evidence="1" id="KW-0418">Kinase</keyword>
<dbReference type="SUPFAM" id="SSF55874">
    <property type="entry name" value="ATPase domain of HSP90 chaperone/DNA topoisomerase II/histidine kinase"/>
    <property type="match status" value="1"/>
</dbReference>